<keyword evidence="1" id="KW-0805">Transcription regulation</keyword>
<evidence type="ECO:0000256" key="1">
    <source>
        <dbReference type="ARBA" id="ARBA00023015"/>
    </source>
</evidence>
<evidence type="ECO:0000256" key="3">
    <source>
        <dbReference type="ARBA" id="ARBA00023163"/>
    </source>
</evidence>
<evidence type="ECO:0000313" key="7">
    <source>
        <dbReference type="Proteomes" id="UP000199666"/>
    </source>
</evidence>
<protein>
    <submittedName>
        <fullName evidence="6">DNA-binding transcriptional regulator, AcrR family</fullName>
    </submittedName>
</protein>
<reference evidence="6 7" key="1">
    <citation type="submission" date="2016-10" db="EMBL/GenBank/DDBJ databases">
        <authorList>
            <person name="de Groot N.N."/>
        </authorList>
    </citation>
    <scope>NUCLEOTIDE SEQUENCE [LARGE SCALE GENOMIC DNA]</scope>
    <source>
        <strain evidence="6 7">DSM 18684</strain>
    </source>
</reference>
<dbReference type="PROSITE" id="PS50977">
    <property type="entry name" value="HTH_TETR_2"/>
    <property type="match status" value="1"/>
</dbReference>
<evidence type="ECO:0000313" key="6">
    <source>
        <dbReference type="EMBL" id="SFG65596.1"/>
    </source>
</evidence>
<dbReference type="OrthoDB" id="594604at2"/>
<dbReference type="PRINTS" id="PR00455">
    <property type="entry name" value="HTHTETR"/>
</dbReference>
<dbReference type="Proteomes" id="UP000199666">
    <property type="component" value="Unassembled WGS sequence"/>
</dbReference>
<dbReference type="AlphaFoldDB" id="A0A1I2TSZ7"/>
<keyword evidence="2 4" id="KW-0238">DNA-binding</keyword>
<dbReference type="GO" id="GO:0000976">
    <property type="term" value="F:transcription cis-regulatory region binding"/>
    <property type="evidence" value="ECO:0007669"/>
    <property type="project" value="TreeGrafter"/>
</dbReference>
<dbReference type="Gene3D" id="1.10.357.10">
    <property type="entry name" value="Tetracycline Repressor, domain 2"/>
    <property type="match status" value="1"/>
</dbReference>
<accession>A0A1I2TSZ7</accession>
<dbReference type="STRING" id="414048.SAMN04489864_101471"/>
<dbReference type="SUPFAM" id="SSF48498">
    <property type="entry name" value="Tetracyclin repressor-like, C-terminal domain"/>
    <property type="match status" value="1"/>
</dbReference>
<feature type="domain" description="HTH tetR-type" evidence="5">
    <location>
        <begin position="11"/>
        <end position="71"/>
    </location>
</feature>
<dbReference type="RefSeq" id="WP_090991937.1">
    <property type="nucleotide sequence ID" value="NZ_FOPP01000001.1"/>
</dbReference>
<dbReference type="InterPro" id="IPR001647">
    <property type="entry name" value="HTH_TetR"/>
</dbReference>
<keyword evidence="7" id="KW-1185">Reference proteome</keyword>
<keyword evidence="3" id="KW-0804">Transcription</keyword>
<dbReference type="InterPro" id="IPR009057">
    <property type="entry name" value="Homeodomain-like_sf"/>
</dbReference>
<dbReference type="SUPFAM" id="SSF46689">
    <property type="entry name" value="Homeodomain-like"/>
    <property type="match status" value="1"/>
</dbReference>
<proteinExistence type="predicted"/>
<dbReference type="EMBL" id="FOPP01000001">
    <property type="protein sequence ID" value="SFG65596.1"/>
    <property type="molecule type" value="Genomic_DNA"/>
</dbReference>
<dbReference type="GO" id="GO:0003700">
    <property type="term" value="F:DNA-binding transcription factor activity"/>
    <property type="evidence" value="ECO:0007669"/>
    <property type="project" value="TreeGrafter"/>
</dbReference>
<dbReference type="InterPro" id="IPR050109">
    <property type="entry name" value="HTH-type_TetR-like_transc_reg"/>
</dbReference>
<feature type="DNA-binding region" description="H-T-H motif" evidence="4">
    <location>
        <begin position="34"/>
        <end position="53"/>
    </location>
</feature>
<dbReference type="PANTHER" id="PTHR30055:SF234">
    <property type="entry name" value="HTH-TYPE TRANSCRIPTIONAL REGULATOR BETI"/>
    <property type="match status" value="1"/>
</dbReference>
<gene>
    <name evidence="6" type="ORF">SAMN04489864_101471</name>
</gene>
<dbReference type="PANTHER" id="PTHR30055">
    <property type="entry name" value="HTH-TYPE TRANSCRIPTIONAL REGULATOR RUTR"/>
    <property type="match status" value="1"/>
</dbReference>
<evidence type="ECO:0000256" key="2">
    <source>
        <dbReference type="ARBA" id="ARBA00023125"/>
    </source>
</evidence>
<organism evidence="6 7">
    <name type="scientific">Pedobacter insulae</name>
    <dbReference type="NCBI Taxonomy" id="414048"/>
    <lineage>
        <taxon>Bacteria</taxon>
        <taxon>Pseudomonadati</taxon>
        <taxon>Bacteroidota</taxon>
        <taxon>Sphingobacteriia</taxon>
        <taxon>Sphingobacteriales</taxon>
        <taxon>Sphingobacteriaceae</taxon>
        <taxon>Pedobacter</taxon>
    </lineage>
</organism>
<evidence type="ECO:0000256" key="4">
    <source>
        <dbReference type="PROSITE-ProRule" id="PRU00335"/>
    </source>
</evidence>
<sequence>MVSAKRLKQKEEVRDAILEVARTIVLREGWQAVSIRKIADAIGYSLPVVYTHFESKDAILEEFVILGFEMLNEEIAIAKSKSTQPEQQLTLMADTYFQFAFAKREYYQMMFGLGMPSCERAKEISEIGQFGTMIIDTIQHIHPPLNNEEKIRLKFHTFWSILHGLTAINMSDMTATPNEMQQLVLQDAVQGFIKNINH</sequence>
<evidence type="ECO:0000259" key="5">
    <source>
        <dbReference type="PROSITE" id="PS50977"/>
    </source>
</evidence>
<dbReference type="Pfam" id="PF13305">
    <property type="entry name" value="TetR_C_33"/>
    <property type="match status" value="1"/>
</dbReference>
<dbReference type="InterPro" id="IPR025996">
    <property type="entry name" value="MT1864/Rv1816-like_C"/>
</dbReference>
<name>A0A1I2TSZ7_9SPHI</name>
<dbReference type="InterPro" id="IPR036271">
    <property type="entry name" value="Tet_transcr_reg_TetR-rel_C_sf"/>
</dbReference>
<dbReference type="Pfam" id="PF00440">
    <property type="entry name" value="TetR_N"/>
    <property type="match status" value="1"/>
</dbReference>